<gene>
    <name evidence="2" type="ORF">MTUNDRAET4_1032</name>
</gene>
<dbReference type="Pfam" id="PF05136">
    <property type="entry name" value="Phage_portal_2"/>
    <property type="match status" value="1"/>
</dbReference>
<dbReference type="NCBIfam" id="TIGR01539">
    <property type="entry name" value="portal_lambda"/>
    <property type="match status" value="1"/>
</dbReference>
<dbReference type="GO" id="GO:0019068">
    <property type="term" value="P:virion assembly"/>
    <property type="evidence" value="ECO:0007669"/>
    <property type="project" value="InterPro"/>
</dbReference>
<feature type="region of interest" description="Disordered" evidence="1">
    <location>
        <begin position="547"/>
        <end position="575"/>
    </location>
</feature>
<dbReference type="OrthoDB" id="9770450at2"/>
<dbReference type="RefSeq" id="WP_134487586.1">
    <property type="nucleotide sequence ID" value="NZ_CP139089.1"/>
</dbReference>
<evidence type="ECO:0000313" key="3">
    <source>
        <dbReference type="Proteomes" id="UP000294360"/>
    </source>
</evidence>
<protein>
    <submittedName>
        <fullName evidence="2">Phage portal protein</fullName>
    </submittedName>
</protein>
<name>A0A4U8YWY5_METTU</name>
<sequence>MSEAPGLLDKNGRPISSAEIDVIRAQAIGGNGSIGVVPMGGSGYINQAYHAGGIDSQDTANWWPTRSSADGTILPARDLTLARVRDVIRNDPIASAAVDRLVDLVVGPGLRLSAKPDGLALGIKDPKVLRDFARSIQSEWRLFAEDPRYLCDAQRRVSMNGLFRLLARTWIVAGETTAVMSWRDAPGQRYSTCVLPVDPDRLSNPNGVYEQLTLRGGVEMDLFGAPIAYHVRNAHIGDWWASELAWTWTRVPRETSWGRPVFIHGFEPDREGQTRAISPFASLIQRLRMIGKHADSELASAAVNALFTAFVETDLPTSEVQQRMAPSVSDYADKMVCYYSQNPAIVGGQRIPVMLPGTKVTMNSTPRQTASFDGFQTAFLRSIAAALGISYEQLSMDWSKTNYSSARAALNEVWRAVKRMSSVFVEQVVTPIYYAFLEEAFDKGYLKLPKGAKLVGHNGGPPLDDLDAFLAMPGAFTRARWIGPGRGYVDPVKEAEGATLRMEGMFSTLEKECAEQGDDYEDTLDQIANEEDDLKERGLTRMSLVAAVQSTNGPKPDSEEAEGPAGPGGTAEPNK</sequence>
<dbReference type="EMBL" id="LR536450">
    <property type="protein sequence ID" value="VFU07925.1"/>
    <property type="molecule type" value="Genomic_DNA"/>
</dbReference>
<dbReference type="KEGG" id="mtun:MTUNDRAET4_1032"/>
<evidence type="ECO:0000313" key="2">
    <source>
        <dbReference type="EMBL" id="VFU07925.1"/>
    </source>
</evidence>
<evidence type="ECO:0000256" key="1">
    <source>
        <dbReference type="SAM" id="MobiDB-lite"/>
    </source>
</evidence>
<reference evidence="2 3" key="1">
    <citation type="submission" date="2019-03" db="EMBL/GenBank/DDBJ databases">
        <authorList>
            <person name="Kox A.R. M."/>
        </authorList>
    </citation>
    <scope>NUCLEOTIDE SEQUENCE [LARGE SCALE GENOMIC DNA]</scope>
    <source>
        <strain evidence="2">MTUNDRAET4 annotated genome</strain>
    </source>
</reference>
<dbReference type="Proteomes" id="UP000294360">
    <property type="component" value="Chromosome"/>
</dbReference>
<dbReference type="InterPro" id="IPR006429">
    <property type="entry name" value="Phage_lambda_portal"/>
</dbReference>
<proteinExistence type="predicted"/>
<organism evidence="2 3">
    <name type="scientific">Methylocella tundrae</name>
    <dbReference type="NCBI Taxonomy" id="227605"/>
    <lineage>
        <taxon>Bacteria</taxon>
        <taxon>Pseudomonadati</taxon>
        <taxon>Pseudomonadota</taxon>
        <taxon>Alphaproteobacteria</taxon>
        <taxon>Hyphomicrobiales</taxon>
        <taxon>Beijerinckiaceae</taxon>
        <taxon>Methylocella</taxon>
    </lineage>
</organism>
<accession>A0A4U8YWY5</accession>
<dbReference type="AlphaFoldDB" id="A0A4U8YWY5"/>
<dbReference type="GO" id="GO:0005198">
    <property type="term" value="F:structural molecule activity"/>
    <property type="evidence" value="ECO:0007669"/>
    <property type="project" value="InterPro"/>
</dbReference>